<organism evidence="2 3">
    <name type="scientific">Rhodopirellula maiorica SM1</name>
    <dbReference type="NCBI Taxonomy" id="1265738"/>
    <lineage>
        <taxon>Bacteria</taxon>
        <taxon>Pseudomonadati</taxon>
        <taxon>Planctomycetota</taxon>
        <taxon>Planctomycetia</taxon>
        <taxon>Pirellulales</taxon>
        <taxon>Pirellulaceae</taxon>
        <taxon>Novipirellula</taxon>
    </lineage>
</organism>
<dbReference type="Proteomes" id="UP000011991">
    <property type="component" value="Unassembled WGS sequence"/>
</dbReference>
<feature type="region of interest" description="Disordered" evidence="1">
    <location>
        <begin position="1"/>
        <end position="20"/>
    </location>
</feature>
<dbReference type="AlphaFoldDB" id="M5RYZ4"/>
<evidence type="ECO:0000313" key="3">
    <source>
        <dbReference type="Proteomes" id="UP000011991"/>
    </source>
</evidence>
<comment type="caution">
    <text evidence="2">The sequence shown here is derived from an EMBL/GenBank/DDBJ whole genome shotgun (WGS) entry which is preliminary data.</text>
</comment>
<dbReference type="EMBL" id="ANOG01000344">
    <property type="protein sequence ID" value="EMI20622.1"/>
    <property type="molecule type" value="Genomic_DNA"/>
</dbReference>
<sequence>MEKPGYQKRERSNVGPSTGPLLSMTVTATLAVTASGTVDPSRRDIATIKTKPTFFPLDWL</sequence>
<keyword evidence="3" id="KW-1185">Reference proteome</keyword>
<feature type="compositionally biased region" description="Basic and acidic residues" evidence="1">
    <location>
        <begin position="1"/>
        <end position="12"/>
    </location>
</feature>
<dbReference type="PATRIC" id="fig|1265738.3.peg.2465"/>
<evidence type="ECO:0000313" key="2">
    <source>
        <dbReference type="EMBL" id="EMI20622.1"/>
    </source>
</evidence>
<evidence type="ECO:0000256" key="1">
    <source>
        <dbReference type="SAM" id="MobiDB-lite"/>
    </source>
</evidence>
<accession>M5RYZ4</accession>
<proteinExistence type="predicted"/>
<reference evidence="2 3" key="1">
    <citation type="journal article" date="2013" name="Mar. Genomics">
        <title>Expression of sulfatases in Rhodopirellula baltica and the diversity of sulfatases in the genus Rhodopirellula.</title>
        <authorList>
            <person name="Wegner C.E."/>
            <person name="Richter-Heitmann T."/>
            <person name="Klindworth A."/>
            <person name="Klockow C."/>
            <person name="Richter M."/>
            <person name="Achstetter T."/>
            <person name="Glockner F.O."/>
            <person name="Harder J."/>
        </authorList>
    </citation>
    <scope>NUCLEOTIDE SEQUENCE [LARGE SCALE GENOMIC DNA]</scope>
    <source>
        <strain evidence="2 3">SM1</strain>
    </source>
</reference>
<gene>
    <name evidence="2" type="ORF">RMSM_02454</name>
</gene>
<name>M5RYZ4_9BACT</name>
<protein>
    <submittedName>
        <fullName evidence="2">Uncharacterized protein</fullName>
    </submittedName>
</protein>